<name>I4EUK9_MODI5</name>
<organism evidence="1 2">
    <name type="scientific">Modestobacter italicus (strain DSM 44449 / CECT 9708 / BC 501)</name>
    <dbReference type="NCBI Taxonomy" id="2732864"/>
    <lineage>
        <taxon>Bacteria</taxon>
        <taxon>Bacillati</taxon>
        <taxon>Actinomycetota</taxon>
        <taxon>Actinomycetes</taxon>
        <taxon>Geodermatophilales</taxon>
        <taxon>Geodermatophilaceae</taxon>
        <taxon>Modestobacter</taxon>
    </lineage>
</organism>
<dbReference type="AlphaFoldDB" id="I4EUK9"/>
<reference evidence="1 2" key="1">
    <citation type="journal article" date="2012" name="J. Bacteriol.">
        <title>Genome Sequence of Radiation-Resistant Modestobacter marinus Strain BC501, a Representative Actinobacterium That Thrives on Calcareous Stone Surfaces.</title>
        <authorList>
            <person name="Normand P."/>
            <person name="Gury J."/>
            <person name="Pujic P."/>
            <person name="Chouaia B."/>
            <person name="Crotti E."/>
            <person name="Brusetti L."/>
            <person name="Daffonchio D."/>
            <person name="Vacherie B."/>
            <person name="Barbe V."/>
            <person name="Medigue C."/>
            <person name="Calteau A."/>
            <person name="Ghodhbane-Gtari F."/>
            <person name="Essoussi I."/>
            <person name="Nouioui I."/>
            <person name="Abbassi-Ghozzi I."/>
            <person name="Gtari M."/>
        </authorList>
    </citation>
    <scope>NUCLEOTIDE SEQUENCE [LARGE SCALE GENOMIC DNA]</scope>
    <source>
        <strain evidence="2">BC 501</strain>
    </source>
</reference>
<dbReference type="KEGG" id="mmar:MODMU_1629"/>
<dbReference type="Proteomes" id="UP000006461">
    <property type="component" value="Chromosome"/>
</dbReference>
<dbReference type="EMBL" id="FO203431">
    <property type="protein sequence ID" value="CCH87072.1"/>
    <property type="molecule type" value="Genomic_DNA"/>
</dbReference>
<sequence>MLTVLSVYKPRGLNRYGWRRQQSLRISEREERAAVAS</sequence>
<accession>I4EUK9</accession>
<protein>
    <submittedName>
        <fullName evidence="1">Uncharacterized protein</fullName>
    </submittedName>
</protein>
<keyword evidence="2" id="KW-1185">Reference proteome</keyword>
<evidence type="ECO:0000313" key="2">
    <source>
        <dbReference type="Proteomes" id="UP000006461"/>
    </source>
</evidence>
<gene>
    <name evidence="1" type="ordered locus">MODMU_1629</name>
</gene>
<evidence type="ECO:0000313" key="1">
    <source>
        <dbReference type="EMBL" id="CCH87072.1"/>
    </source>
</evidence>
<dbReference type="HOGENOM" id="CLU_3345991_0_0_11"/>
<proteinExistence type="predicted"/>